<dbReference type="GO" id="GO:0005829">
    <property type="term" value="C:cytosol"/>
    <property type="evidence" value="ECO:0007669"/>
    <property type="project" value="TreeGrafter"/>
</dbReference>
<dbReference type="Pfam" id="PF20628">
    <property type="entry name" value="Dyp_perox_C"/>
    <property type="match status" value="1"/>
</dbReference>
<dbReference type="InterPro" id="IPR011008">
    <property type="entry name" value="Dimeric_a/b-barrel"/>
</dbReference>
<feature type="domain" description="Dyp-type peroxidase C-terminal" evidence="10">
    <location>
        <begin position="280"/>
        <end position="443"/>
    </location>
</feature>
<comment type="caution">
    <text evidence="12">The sequence shown here is derived from an EMBL/GenBank/DDBJ whole genome shotgun (WGS) entry which is preliminary data.</text>
</comment>
<dbReference type="PANTHER" id="PTHR30521:SF4">
    <property type="entry name" value="DEFERROCHELATASE"/>
    <property type="match status" value="1"/>
</dbReference>
<dbReference type="InterPro" id="IPR049509">
    <property type="entry name" value="DyP_N"/>
</dbReference>
<dbReference type="InterPro" id="IPR006314">
    <property type="entry name" value="Dyp_peroxidase"/>
</dbReference>
<dbReference type="GO" id="GO:0004601">
    <property type="term" value="F:peroxidase activity"/>
    <property type="evidence" value="ECO:0007669"/>
    <property type="project" value="UniProtKB-KW"/>
</dbReference>
<evidence type="ECO:0000259" key="11">
    <source>
        <dbReference type="Pfam" id="PF21105"/>
    </source>
</evidence>
<name>A0AA39R249_9LECA</name>
<evidence type="ECO:0000256" key="6">
    <source>
        <dbReference type="ARBA" id="ARBA00023002"/>
    </source>
</evidence>
<evidence type="ECO:0000256" key="4">
    <source>
        <dbReference type="ARBA" id="ARBA00022723"/>
    </source>
</evidence>
<keyword evidence="7" id="KW-0408">Iron</keyword>
<evidence type="ECO:0000256" key="8">
    <source>
        <dbReference type="ARBA" id="ARBA00025737"/>
    </source>
</evidence>
<accession>A0AA39R249</accession>
<dbReference type="InterPro" id="IPR048328">
    <property type="entry name" value="Dyp_perox_C"/>
</dbReference>
<proteinExistence type="inferred from homology"/>
<keyword evidence="3" id="KW-0349">Heme</keyword>
<keyword evidence="13" id="KW-1185">Reference proteome</keyword>
<dbReference type="NCBIfam" id="TIGR01413">
    <property type="entry name" value="Dyp_perox_fam"/>
    <property type="match status" value="1"/>
</dbReference>
<dbReference type="GO" id="GO:0020037">
    <property type="term" value="F:heme binding"/>
    <property type="evidence" value="ECO:0007669"/>
    <property type="project" value="InterPro"/>
</dbReference>
<keyword evidence="2" id="KW-0575">Peroxidase</keyword>
<feature type="region of interest" description="Disordered" evidence="9">
    <location>
        <begin position="198"/>
        <end position="225"/>
    </location>
</feature>
<gene>
    <name evidence="12" type="ORF">JMJ35_004469</name>
</gene>
<dbReference type="EMBL" id="JAFEKC020000008">
    <property type="protein sequence ID" value="KAK0513483.1"/>
    <property type="molecule type" value="Genomic_DNA"/>
</dbReference>
<evidence type="ECO:0000256" key="1">
    <source>
        <dbReference type="ARBA" id="ARBA00001970"/>
    </source>
</evidence>
<keyword evidence="4" id="KW-0479">Metal-binding</keyword>
<evidence type="ECO:0008006" key="14">
    <source>
        <dbReference type="Google" id="ProtNLM"/>
    </source>
</evidence>
<dbReference type="SUPFAM" id="SSF54909">
    <property type="entry name" value="Dimeric alpha+beta barrel"/>
    <property type="match status" value="1"/>
</dbReference>
<evidence type="ECO:0000256" key="2">
    <source>
        <dbReference type="ARBA" id="ARBA00022559"/>
    </source>
</evidence>
<dbReference type="PROSITE" id="PS51404">
    <property type="entry name" value="DYP_PEROXIDASE"/>
    <property type="match status" value="1"/>
</dbReference>
<protein>
    <recommendedName>
        <fullName evidence="14">Dyp-type peroxidase</fullName>
    </recommendedName>
</protein>
<dbReference type="PANTHER" id="PTHR30521">
    <property type="entry name" value="DEFERROCHELATASE/PEROXIDASE"/>
    <property type="match status" value="1"/>
</dbReference>
<evidence type="ECO:0000313" key="12">
    <source>
        <dbReference type="EMBL" id="KAK0513483.1"/>
    </source>
</evidence>
<evidence type="ECO:0000256" key="7">
    <source>
        <dbReference type="ARBA" id="ARBA00023004"/>
    </source>
</evidence>
<dbReference type="Pfam" id="PF21105">
    <property type="entry name" value="DyP_N"/>
    <property type="match status" value="1"/>
</dbReference>
<feature type="domain" description="DyP dimeric alpha+beta barrel" evidence="11">
    <location>
        <begin position="19"/>
        <end position="200"/>
    </location>
</feature>
<dbReference type="GO" id="GO:0046872">
    <property type="term" value="F:metal ion binding"/>
    <property type="evidence" value="ECO:0007669"/>
    <property type="project" value="UniProtKB-KW"/>
</dbReference>
<comment type="cofactor">
    <cofactor evidence="1">
        <name>heme b</name>
        <dbReference type="ChEBI" id="CHEBI:60344"/>
    </cofactor>
</comment>
<evidence type="ECO:0000313" key="13">
    <source>
        <dbReference type="Proteomes" id="UP001166286"/>
    </source>
</evidence>
<evidence type="ECO:0000256" key="5">
    <source>
        <dbReference type="ARBA" id="ARBA00022729"/>
    </source>
</evidence>
<sequence>MDTVNEPPSQTGHQLNLNDIQGDIWSKGFPKFYETYYFFSIEPSNAKIFAQCLKDLPPLISTLKKVKEDQDRIAKANAEAIEAAKIKGIPEKDVIPPKIPISNALIAFTSKGLKIIPAGVQGDLGLSKVRNTDPAFSNGMVKDKDILRDPVSDTWDNLFQSLKIHGMLKIGGNSKDKVDDHLREIQKTLKHGTAIVDAFRGSPSTPTDSRVDGWTRPNHRGKEHFGFQDCISRPRMDGIDELEPDPDPKAHAVVNMNTDPKLLIVRKNTHSENMTSDQDGGRPEWMYNGSFLVFRKLEQNVKAFRELTTKEWKKNEDLYESPAYVAAKLMGRWESGAPLAMPDFHTKDSRDPDTAKWINNFGYQGEVCPVAAHIRKTNIREKIPPNFQDPRAERTRIIRNGIPYGSDYNEKDQTDKSTRGLLFACYQGNIEDGFQNMQANWSNSRDFRTLDAGLDPIIGQVSQKTKGVNGEVETIITDNKNGRHIVELPQLVTLKGGEYFFVPSISALSGVLSKT</sequence>
<dbReference type="AlphaFoldDB" id="A0AA39R249"/>
<comment type="similarity">
    <text evidence="8">Belongs to the DyP-type peroxidase family.</text>
</comment>
<dbReference type="Proteomes" id="UP001166286">
    <property type="component" value="Unassembled WGS sequence"/>
</dbReference>
<reference evidence="12" key="1">
    <citation type="submission" date="2023-03" db="EMBL/GenBank/DDBJ databases">
        <title>Complete genome of Cladonia borealis.</title>
        <authorList>
            <person name="Park H."/>
        </authorList>
    </citation>
    <scope>NUCLEOTIDE SEQUENCE</scope>
    <source>
        <strain evidence="12">ANT050790</strain>
    </source>
</reference>
<keyword evidence="5" id="KW-0732">Signal</keyword>
<evidence type="ECO:0000259" key="10">
    <source>
        <dbReference type="Pfam" id="PF20628"/>
    </source>
</evidence>
<keyword evidence="6" id="KW-0560">Oxidoreductase</keyword>
<evidence type="ECO:0000256" key="9">
    <source>
        <dbReference type="SAM" id="MobiDB-lite"/>
    </source>
</evidence>
<evidence type="ECO:0000256" key="3">
    <source>
        <dbReference type="ARBA" id="ARBA00022617"/>
    </source>
</evidence>
<organism evidence="12 13">
    <name type="scientific">Cladonia borealis</name>
    <dbReference type="NCBI Taxonomy" id="184061"/>
    <lineage>
        <taxon>Eukaryota</taxon>
        <taxon>Fungi</taxon>
        <taxon>Dikarya</taxon>
        <taxon>Ascomycota</taxon>
        <taxon>Pezizomycotina</taxon>
        <taxon>Lecanoromycetes</taxon>
        <taxon>OSLEUM clade</taxon>
        <taxon>Lecanoromycetidae</taxon>
        <taxon>Lecanorales</taxon>
        <taxon>Lecanorineae</taxon>
        <taxon>Cladoniaceae</taxon>
        <taxon>Cladonia</taxon>
    </lineage>
</organism>